<evidence type="ECO:0000256" key="1">
    <source>
        <dbReference type="ARBA" id="ARBA00023015"/>
    </source>
</evidence>
<dbReference type="EMBL" id="CP047650">
    <property type="protein sequence ID" value="QHI96612.1"/>
    <property type="molecule type" value="Genomic_DNA"/>
</dbReference>
<dbReference type="PROSITE" id="PS50943">
    <property type="entry name" value="HTH_CROC1"/>
    <property type="match status" value="1"/>
</dbReference>
<keyword evidence="2" id="KW-0238">DNA-binding</keyword>
<keyword evidence="1" id="KW-0805">Transcription regulation</keyword>
<reference evidence="5 6" key="1">
    <citation type="submission" date="2020-01" db="EMBL/GenBank/DDBJ databases">
        <title>Genome sequencing of strain KACC 21265.</title>
        <authorList>
            <person name="Heo J."/>
            <person name="Kim S.-J."/>
            <person name="Kim J.-S."/>
            <person name="Hong S.-B."/>
            <person name="Kwon S.-W."/>
        </authorList>
    </citation>
    <scope>NUCLEOTIDE SEQUENCE [LARGE SCALE GENOMIC DNA]</scope>
    <source>
        <strain evidence="5 6">KACC 21265</strain>
    </source>
</reference>
<dbReference type="InterPro" id="IPR050807">
    <property type="entry name" value="TransReg_Diox_bact_type"/>
</dbReference>
<evidence type="ECO:0000256" key="2">
    <source>
        <dbReference type="ARBA" id="ARBA00023125"/>
    </source>
</evidence>
<dbReference type="GO" id="GO:0003677">
    <property type="term" value="F:DNA binding"/>
    <property type="evidence" value="ECO:0007669"/>
    <property type="project" value="UniProtKB-KW"/>
</dbReference>
<evidence type="ECO:0000256" key="3">
    <source>
        <dbReference type="ARBA" id="ARBA00023163"/>
    </source>
</evidence>
<evidence type="ECO:0000313" key="5">
    <source>
        <dbReference type="EMBL" id="QHI96612.1"/>
    </source>
</evidence>
<accession>A0A857J0I3</accession>
<dbReference type="SMART" id="SM00530">
    <property type="entry name" value="HTH_XRE"/>
    <property type="match status" value="1"/>
</dbReference>
<dbReference type="CDD" id="cd00093">
    <property type="entry name" value="HTH_XRE"/>
    <property type="match status" value="1"/>
</dbReference>
<keyword evidence="6" id="KW-1185">Reference proteome</keyword>
<dbReference type="AlphaFoldDB" id="A0A857J0I3"/>
<dbReference type="Proteomes" id="UP000464787">
    <property type="component" value="Chromosome"/>
</dbReference>
<dbReference type="InterPro" id="IPR010982">
    <property type="entry name" value="Lambda_DNA-bd_dom_sf"/>
</dbReference>
<evidence type="ECO:0000313" key="6">
    <source>
        <dbReference type="Proteomes" id="UP000464787"/>
    </source>
</evidence>
<evidence type="ECO:0000259" key="4">
    <source>
        <dbReference type="PROSITE" id="PS50943"/>
    </source>
</evidence>
<protein>
    <submittedName>
        <fullName evidence="5">Helix-turn-helix domain-containing protein</fullName>
    </submittedName>
</protein>
<organism evidence="5 6">
    <name type="scientific">Xylophilus rhododendri</name>
    <dbReference type="NCBI Taxonomy" id="2697032"/>
    <lineage>
        <taxon>Bacteria</taxon>
        <taxon>Pseudomonadati</taxon>
        <taxon>Pseudomonadota</taxon>
        <taxon>Betaproteobacteria</taxon>
        <taxon>Burkholderiales</taxon>
        <taxon>Xylophilus</taxon>
    </lineage>
</organism>
<dbReference type="Gene3D" id="1.10.260.40">
    <property type="entry name" value="lambda repressor-like DNA-binding domains"/>
    <property type="match status" value="1"/>
</dbReference>
<feature type="domain" description="HTH cro/C1-type" evidence="4">
    <location>
        <begin position="21"/>
        <end position="75"/>
    </location>
</feature>
<dbReference type="PANTHER" id="PTHR46797:SF23">
    <property type="entry name" value="HTH-TYPE TRANSCRIPTIONAL REGULATOR SUTR"/>
    <property type="match status" value="1"/>
</dbReference>
<dbReference type="GO" id="GO:0005829">
    <property type="term" value="C:cytosol"/>
    <property type="evidence" value="ECO:0007669"/>
    <property type="project" value="TreeGrafter"/>
</dbReference>
<dbReference type="Pfam" id="PF01381">
    <property type="entry name" value="HTH_3"/>
    <property type="match status" value="1"/>
</dbReference>
<dbReference type="InterPro" id="IPR001387">
    <property type="entry name" value="Cro/C1-type_HTH"/>
</dbReference>
<dbReference type="RefSeq" id="WP_160550130.1">
    <property type="nucleotide sequence ID" value="NZ_CP047650.1"/>
</dbReference>
<gene>
    <name evidence="5" type="ORF">GT347_00525</name>
</gene>
<dbReference type="GO" id="GO:0003700">
    <property type="term" value="F:DNA-binding transcription factor activity"/>
    <property type="evidence" value="ECO:0007669"/>
    <property type="project" value="TreeGrafter"/>
</dbReference>
<keyword evidence="3" id="KW-0804">Transcription</keyword>
<proteinExistence type="predicted"/>
<dbReference type="SUPFAM" id="SSF47413">
    <property type="entry name" value="lambda repressor-like DNA-binding domains"/>
    <property type="match status" value="1"/>
</dbReference>
<dbReference type="KEGG" id="xyk:GT347_00525"/>
<name>A0A857J0I3_9BURK</name>
<sequence length="85" mass="9390">MPTPHQQPDEDALRKMFAKAIVRRRAECALSQEQLAESTGLSTTYISLLERGRRNLTVLSAARIAAACGMNLSELVHLAEEQNLP</sequence>
<dbReference type="PANTHER" id="PTHR46797">
    <property type="entry name" value="HTH-TYPE TRANSCRIPTIONAL REGULATOR"/>
    <property type="match status" value="1"/>
</dbReference>